<dbReference type="InterPro" id="IPR036013">
    <property type="entry name" value="Band_7/SPFH_dom_sf"/>
</dbReference>
<dbReference type="GO" id="GO:0005886">
    <property type="term" value="C:plasma membrane"/>
    <property type="evidence" value="ECO:0007669"/>
    <property type="project" value="TreeGrafter"/>
</dbReference>
<sequence>MLQLARKNFFGKTEEEIGYVIQQTLQGHQRALISSMYAEEIELESQKFSRAIKDEAANYLAEMGIRLVSYTVADIWDGEGFLKGIGQKQA</sequence>
<evidence type="ECO:0000256" key="4">
    <source>
        <dbReference type="RuleBase" id="RU366054"/>
    </source>
</evidence>
<evidence type="ECO:0000313" key="7">
    <source>
        <dbReference type="Proteomes" id="UP000735302"/>
    </source>
</evidence>
<dbReference type="EMBL" id="BLXT01002015">
    <property type="protein sequence ID" value="GFN90187.1"/>
    <property type="molecule type" value="Genomic_DNA"/>
</dbReference>
<evidence type="ECO:0000256" key="3">
    <source>
        <dbReference type="ARBA" id="ARBA00023136"/>
    </source>
</evidence>
<dbReference type="InterPro" id="IPR027705">
    <property type="entry name" value="Flotillin_fam"/>
</dbReference>
<dbReference type="PANTHER" id="PTHR13806:SF46">
    <property type="entry name" value="FLOTILLIN-1-RELATED"/>
    <property type="match status" value="1"/>
</dbReference>
<gene>
    <name evidence="6" type="ORF">PoB_001669300</name>
</gene>
<organism evidence="6 7">
    <name type="scientific">Plakobranchus ocellatus</name>
    <dbReference type="NCBI Taxonomy" id="259542"/>
    <lineage>
        <taxon>Eukaryota</taxon>
        <taxon>Metazoa</taxon>
        <taxon>Spiralia</taxon>
        <taxon>Lophotrochozoa</taxon>
        <taxon>Mollusca</taxon>
        <taxon>Gastropoda</taxon>
        <taxon>Heterobranchia</taxon>
        <taxon>Euthyneura</taxon>
        <taxon>Panpulmonata</taxon>
        <taxon>Sacoglossa</taxon>
        <taxon>Placobranchoidea</taxon>
        <taxon>Plakobranchidae</taxon>
        <taxon>Plakobranchus</taxon>
    </lineage>
</organism>
<accession>A0AAV3Z6U0</accession>
<name>A0AAV3Z6U0_9GAST</name>
<evidence type="ECO:0000313" key="6">
    <source>
        <dbReference type="EMBL" id="GFN90187.1"/>
    </source>
</evidence>
<protein>
    <submittedName>
        <fullName evidence="6">Flotillin-1</fullName>
    </submittedName>
</protein>
<evidence type="ECO:0000256" key="1">
    <source>
        <dbReference type="ARBA" id="ARBA00004370"/>
    </source>
</evidence>
<keyword evidence="3" id="KW-0472">Membrane</keyword>
<comment type="caution">
    <text evidence="6">The sequence shown here is derived from an EMBL/GenBank/DDBJ whole genome shotgun (WGS) entry which is preliminary data.</text>
</comment>
<dbReference type="Pfam" id="PF01145">
    <property type="entry name" value="Band_7"/>
    <property type="match status" value="1"/>
</dbReference>
<dbReference type="Gene3D" id="3.30.479.30">
    <property type="entry name" value="Band 7 domain"/>
    <property type="match status" value="1"/>
</dbReference>
<comment type="similarity">
    <text evidence="2 4">Belongs to the band 7/mec-2 family. Flotillin subfamily.</text>
</comment>
<comment type="subcellular location">
    <subcellularLocation>
        <location evidence="1">Membrane</location>
    </subcellularLocation>
</comment>
<dbReference type="SUPFAM" id="SSF117892">
    <property type="entry name" value="Band 7/SPFH domain"/>
    <property type="match status" value="1"/>
</dbReference>
<reference evidence="6 7" key="1">
    <citation type="journal article" date="2021" name="Elife">
        <title>Chloroplast acquisition without the gene transfer in kleptoplastic sea slugs, Plakobranchus ocellatus.</title>
        <authorList>
            <person name="Maeda T."/>
            <person name="Takahashi S."/>
            <person name="Yoshida T."/>
            <person name="Shimamura S."/>
            <person name="Takaki Y."/>
            <person name="Nagai Y."/>
            <person name="Toyoda A."/>
            <person name="Suzuki Y."/>
            <person name="Arimoto A."/>
            <person name="Ishii H."/>
            <person name="Satoh N."/>
            <person name="Nishiyama T."/>
            <person name="Hasebe M."/>
            <person name="Maruyama T."/>
            <person name="Minagawa J."/>
            <person name="Obokata J."/>
            <person name="Shigenobu S."/>
        </authorList>
    </citation>
    <scope>NUCLEOTIDE SEQUENCE [LARGE SCALE GENOMIC DNA]</scope>
</reference>
<feature type="domain" description="Band 7" evidence="5">
    <location>
        <begin position="12"/>
        <end position="89"/>
    </location>
</feature>
<keyword evidence="7" id="KW-1185">Reference proteome</keyword>
<dbReference type="PANTHER" id="PTHR13806">
    <property type="entry name" value="FLOTILLIN-RELATED"/>
    <property type="match status" value="1"/>
</dbReference>
<dbReference type="GO" id="GO:0072659">
    <property type="term" value="P:protein localization to plasma membrane"/>
    <property type="evidence" value="ECO:0007669"/>
    <property type="project" value="TreeGrafter"/>
</dbReference>
<dbReference type="Proteomes" id="UP000735302">
    <property type="component" value="Unassembled WGS sequence"/>
</dbReference>
<dbReference type="GO" id="GO:0002020">
    <property type="term" value="F:protease binding"/>
    <property type="evidence" value="ECO:0007669"/>
    <property type="project" value="TreeGrafter"/>
</dbReference>
<evidence type="ECO:0000259" key="5">
    <source>
        <dbReference type="Pfam" id="PF01145"/>
    </source>
</evidence>
<dbReference type="CDD" id="cd03399">
    <property type="entry name" value="SPFH_flotillin"/>
    <property type="match status" value="1"/>
</dbReference>
<dbReference type="AlphaFoldDB" id="A0AAV3Z6U0"/>
<dbReference type="InterPro" id="IPR001107">
    <property type="entry name" value="Band_7"/>
</dbReference>
<evidence type="ECO:0000256" key="2">
    <source>
        <dbReference type="ARBA" id="ARBA00007161"/>
    </source>
</evidence>
<proteinExistence type="inferred from homology"/>